<gene>
    <name evidence="1" type="ORF">BN2614_LOCUS1</name>
</gene>
<accession>A0A9X9PUU8</accession>
<proteinExistence type="predicted"/>
<reference evidence="1 2" key="1">
    <citation type="submission" date="2018-10" db="EMBL/GenBank/DDBJ databases">
        <authorList>
            <person name="Ekblom R."/>
            <person name="Jareborg N."/>
        </authorList>
    </citation>
    <scope>NUCLEOTIDE SEQUENCE [LARGE SCALE GENOMIC DNA]</scope>
    <source>
        <tissue evidence="1">Muscle</tissue>
    </source>
</reference>
<sequence>MRQGVLSHGHVHLLLRAIPATDQEGLE</sequence>
<dbReference type="AlphaFoldDB" id="A0A9X9PUU8"/>
<evidence type="ECO:0000313" key="1">
    <source>
        <dbReference type="EMBL" id="VCW67426.1"/>
    </source>
</evidence>
<keyword evidence="2" id="KW-1185">Reference proteome</keyword>
<dbReference type="EMBL" id="CYRY02002691">
    <property type="protein sequence ID" value="VCW67426.1"/>
    <property type="molecule type" value="Genomic_DNA"/>
</dbReference>
<dbReference type="Proteomes" id="UP000269945">
    <property type="component" value="Unassembled WGS sequence"/>
</dbReference>
<organism evidence="1 2">
    <name type="scientific">Gulo gulo</name>
    <name type="common">Wolverine</name>
    <name type="synonym">Gluton</name>
    <dbReference type="NCBI Taxonomy" id="48420"/>
    <lineage>
        <taxon>Eukaryota</taxon>
        <taxon>Metazoa</taxon>
        <taxon>Chordata</taxon>
        <taxon>Craniata</taxon>
        <taxon>Vertebrata</taxon>
        <taxon>Euteleostomi</taxon>
        <taxon>Mammalia</taxon>
        <taxon>Eutheria</taxon>
        <taxon>Laurasiatheria</taxon>
        <taxon>Carnivora</taxon>
        <taxon>Caniformia</taxon>
        <taxon>Musteloidea</taxon>
        <taxon>Mustelidae</taxon>
        <taxon>Guloninae</taxon>
        <taxon>Gulo</taxon>
    </lineage>
</organism>
<name>A0A9X9PUU8_GULGU</name>
<comment type="caution">
    <text evidence="1">The sequence shown here is derived from an EMBL/GenBank/DDBJ whole genome shotgun (WGS) entry which is preliminary data.</text>
</comment>
<evidence type="ECO:0000313" key="2">
    <source>
        <dbReference type="Proteomes" id="UP000269945"/>
    </source>
</evidence>
<protein>
    <submittedName>
        <fullName evidence="1">Uncharacterized protein</fullName>
    </submittedName>
</protein>